<accession>A0A1G9AB12</accession>
<proteinExistence type="predicted"/>
<dbReference type="EMBL" id="FNFO01000002">
    <property type="protein sequence ID" value="SDK23640.1"/>
    <property type="molecule type" value="Genomic_DNA"/>
</dbReference>
<dbReference type="AlphaFoldDB" id="A0A1G9AB12"/>
<dbReference type="Gene3D" id="2.120.10.30">
    <property type="entry name" value="TolB, C-terminal domain"/>
    <property type="match status" value="1"/>
</dbReference>
<dbReference type="STRING" id="1075417.SAMN05421823_102212"/>
<keyword evidence="2" id="KW-1185">Reference proteome</keyword>
<sequence>MRTLTLSSFFITGCLLWSCGEQPSSTDEAAMAEDSTTVATPDAPVRLVEVWKLTEGLKRPESVVYDETTDMLYVSSINGDSSVANGVGYLSKVSPDGELVNQMWITGLKGPKGLALRDGKLYVADVDELVVVDVAGNKVEQRYPAAGGIFLNDVTLDDDGNVYVSDSRAGHVYRLHEGTFDSWVDIPEPNGVHVVDGALLIAAADSTKANPGSERYLQVISLDDASIKPLRDLEPVGGLDALEPDGPDGYFLTDWGAGKVMYYTQDRGPIELMTLTQGTADLELAPDRDMVYLPVMVAGQLIAYRVERN</sequence>
<evidence type="ECO:0000313" key="2">
    <source>
        <dbReference type="Proteomes" id="UP000198510"/>
    </source>
</evidence>
<dbReference type="OrthoDB" id="7675395at2"/>
<name>A0A1G9AB12_9BACT</name>
<dbReference type="InterPro" id="IPR011042">
    <property type="entry name" value="6-blade_b-propeller_TolB-like"/>
</dbReference>
<dbReference type="Proteomes" id="UP000198510">
    <property type="component" value="Unassembled WGS sequence"/>
</dbReference>
<dbReference type="SUPFAM" id="SSF63829">
    <property type="entry name" value="Calcium-dependent phosphotriesterase"/>
    <property type="match status" value="1"/>
</dbReference>
<gene>
    <name evidence="1" type="ORF">SAMN05421823_102212</name>
</gene>
<evidence type="ECO:0000313" key="1">
    <source>
        <dbReference type="EMBL" id="SDK23640.1"/>
    </source>
</evidence>
<reference evidence="1 2" key="1">
    <citation type="submission" date="2016-10" db="EMBL/GenBank/DDBJ databases">
        <authorList>
            <person name="de Groot N.N."/>
        </authorList>
    </citation>
    <scope>NUCLEOTIDE SEQUENCE [LARGE SCALE GENOMIC DNA]</scope>
    <source>
        <strain evidence="1 2">DSM 25186</strain>
    </source>
</reference>
<dbReference type="RefSeq" id="WP_143017108.1">
    <property type="nucleotide sequence ID" value="NZ_FNFO01000002.1"/>
</dbReference>
<organism evidence="1 2">
    <name type="scientific">Catalinimonas alkaloidigena</name>
    <dbReference type="NCBI Taxonomy" id="1075417"/>
    <lineage>
        <taxon>Bacteria</taxon>
        <taxon>Pseudomonadati</taxon>
        <taxon>Bacteroidota</taxon>
        <taxon>Cytophagia</taxon>
        <taxon>Cytophagales</taxon>
        <taxon>Catalimonadaceae</taxon>
        <taxon>Catalinimonas</taxon>
    </lineage>
</organism>
<protein>
    <recommendedName>
        <fullName evidence="3">SMP-30/Gluconolaconase/LRE-like region-containing protein</fullName>
    </recommendedName>
</protein>
<evidence type="ECO:0008006" key="3">
    <source>
        <dbReference type="Google" id="ProtNLM"/>
    </source>
</evidence>